<organism evidence="1 2">
    <name type="scientific">Kalanchoe fedtschenkoi</name>
    <name type="common">Lavender scallops</name>
    <name type="synonym">South American air plant</name>
    <dbReference type="NCBI Taxonomy" id="63787"/>
    <lineage>
        <taxon>Eukaryota</taxon>
        <taxon>Viridiplantae</taxon>
        <taxon>Streptophyta</taxon>
        <taxon>Embryophyta</taxon>
        <taxon>Tracheophyta</taxon>
        <taxon>Spermatophyta</taxon>
        <taxon>Magnoliopsida</taxon>
        <taxon>eudicotyledons</taxon>
        <taxon>Gunneridae</taxon>
        <taxon>Pentapetalae</taxon>
        <taxon>Saxifragales</taxon>
        <taxon>Crassulaceae</taxon>
        <taxon>Kalanchoe</taxon>
    </lineage>
</organism>
<protein>
    <submittedName>
        <fullName evidence="1">Uncharacterized protein</fullName>
    </submittedName>
</protein>
<dbReference type="EnsemblPlants" id="Kaladp0011s1301.1.v1.1">
    <property type="protein sequence ID" value="Kaladp0011s1301.1.v1.1.CDS.1"/>
    <property type="gene ID" value="Kaladp0011s1301.v1.1"/>
</dbReference>
<name>A0A7N0SXR9_KALFE</name>
<dbReference type="AlphaFoldDB" id="A0A7N0SXR9"/>
<sequence length="106" mass="12253">MLLNGVCTCISKLVQVSLTHPHNFFTALHAYCLYPFVSFHKCFAHKQSKDEENQATRMRRWTSLTSAHTLLQYNKDLMLCLKSVLSQVLGGYHFNTYLIITIIFPN</sequence>
<accession>A0A7N0SXR9</accession>
<evidence type="ECO:0000313" key="1">
    <source>
        <dbReference type="EnsemblPlants" id="Kaladp0011s1301.1.v1.1.CDS.1"/>
    </source>
</evidence>
<evidence type="ECO:0000313" key="2">
    <source>
        <dbReference type="Proteomes" id="UP000594263"/>
    </source>
</evidence>
<dbReference type="Gramene" id="Kaladp0011s1301.1.v1.1">
    <property type="protein sequence ID" value="Kaladp0011s1301.1.v1.1.CDS.1"/>
    <property type="gene ID" value="Kaladp0011s1301.v1.1"/>
</dbReference>
<proteinExistence type="predicted"/>
<reference evidence="1" key="1">
    <citation type="submission" date="2021-01" db="UniProtKB">
        <authorList>
            <consortium name="EnsemblPlants"/>
        </authorList>
    </citation>
    <scope>IDENTIFICATION</scope>
</reference>
<dbReference type="Proteomes" id="UP000594263">
    <property type="component" value="Unplaced"/>
</dbReference>
<keyword evidence="2" id="KW-1185">Reference proteome</keyword>